<name>A0A173RQX0_9FIRM</name>
<feature type="domain" description="Methyl-accepting transducer" evidence="6">
    <location>
        <begin position="287"/>
        <end position="545"/>
    </location>
</feature>
<feature type="transmembrane region" description="Helical" evidence="5">
    <location>
        <begin position="12"/>
        <end position="34"/>
    </location>
</feature>
<organism evidence="8 9">
    <name type="scientific">Agathobacter rectalis</name>
    <dbReference type="NCBI Taxonomy" id="39491"/>
    <lineage>
        <taxon>Bacteria</taxon>
        <taxon>Bacillati</taxon>
        <taxon>Bacillota</taxon>
        <taxon>Clostridia</taxon>
        <taxon>Lachnospirales</taxon>
        <taxon>Lachnospiraceae</taxon>
        <taxon>Agathobacter</taxon>
    </lineage>
</organism>
<dbReference type="GO" id="GO:0007165">
    <property type="term" value="P:signal transduction"/>
    <property type="evidence" value="ECO:0007669"/>
    <property type="project" value="UniProtKB-KW"/>
</dbReference>
<dbReference type="AlphaFoldDB" id="A0A173RQX0"/>
<dbReference type="InterPro" id="IPR029151">
    <property type="entry name" value="Sensor-like_sf"/>
</dbReference>
<dbReference type="Proteomes" id="UP000095673">
    <property type="component" value="Unassembled WGS sequence"/>
</dbReference>
<dbReference type="PANTHER" id="PTHR32089:SF112">
    <property type="entry name" value="LYSOZYME-LIKE PROTEIN-RELATED"/>
    <property type="match status" value="1"/>
</dbReference>
<gene>
    <name evidence="8" type="primary">mcp4_2</name>
    <name evidence="8" type="ORF">ERS852580_00607</name>
</gene>
<evidence type="ECO:0000256" key="4">
    <source>
        <dbReference type="SAM" id="MobiDB-lite"/>
    </source>
</evidence>
<feature type="domain" description="HAMP" evidence="7">
    <location>
        <begin position="214"/>
        <end position="268"/>
    </location>
</feature>
<dbReference type="PANTHER" id="PTHR32089">
    <property type="entry name" value="METHYL-ACCEPTING CHEMOTAXIS PROTEIN MCPB"/>
    <property type="match status" value="1"/>
</dbReference>
<dbReference type="Gene3D" id="1.10.287.950">
    <property type="entry name" value="Methyl-accepting chemotaxis protein"/>
    <property type="match status" value="1"/>
</dbReference>
<evidence type="ECO:0000313" key="8">
    <source>
        <dbReference type="EMBL" id="CUM80136.1"/>
    </source>
</evidence>
<protein>
    <submittedName>
        <fullName evidence="8">Methyl-accepting chemotaxis protein 4</fullName>
    </submittedName>
</protein>
<dbReference type="SUPFAM" id="SSF103190">
    <property type="entry name" value="Sensory domain-like"/>
    <property type="match status" value="1"/>
</dbReference>
<evidence type="ECO:0000313" key="9">
    <source>
        <dbReference type="Proteomes" id="UP000095673"/>
    </source>
</evidence>
<dbReference type="InterPro" id="IPR003660">
    <property type="entry name" value="HAMP_dom"/>
</dbReference>
<dbReference type="EMBL" id="CYXM01000002">
    <property type="protein sequence ID" value="CUM80136.1"/>
    <property type="molecule type" value="Genomic_DNA"/>
</dbReference>
<proteinExistence type="inferred from homology"/>
<dbReference type="RefSeq" id="WP_055237262.1">
    <property type="nucleotide sequence ID" value="NZ_CYXM01000002.1"/>
</dbReference>
<dbReference type="Pfam" id="PF00015">
    <property type="entry name" value="MCPsignal"/>
    <property type="match status" value="1"/>
</dbReference>
<dbReference type="CDD" id="cd06225">
    <property type="entry name" value="HAMP"/>
    <property type="match status" value="1"/>
</dbReference>
<dbReference type="OrthoDB" id="2542987at2"/>
<dbReference type="InterPro" id="IPR004089">
    <property type="entry name" value="MCPsignal_dom"/>
</dbReference>
<evidence type="ECO:0000256" key="2">
    <source>
        <dbReference type="ARBA" id="ARBA00029447"/>
    </source>
</evidence>
<evidence type="ECO:0000256" key="5">
    <source>
        <dbReference type="SAM" id="Phobius"/>
    </source>
</evidence>
<sequence length="575" mass="61826">MNKGKIRTRRLTIRAKILIPSIIIVVLVCGLMGYNSYTRFEKSMVRMGVEEADMAATIVADSLDANLVYKVTVGSEGTQVYQNLQGDLRKKQKACGIAFLYTLYTDGKKVYYGVDSDEDAAKVGDEFAESYAELESVFGGKEYIQDYIDHTEDGDLITVYKPIEDNAGKVVAILGCDYDASSIAAELQKAVVQTLQIGGICLILAILILTIIVSRITKGLMQVNAKIYDLVHNEGDLTQKLDVRSGDELELIAGNVNELLAYIRKIMIGISSGSMRLMSTSRKMVDHLSSADESITDVSATMQEMSAAMEETTSSLNQITEAIDEIYSSVERIAGNADAGKVSSQEMESRASGANDAAEEGQKKANIETEKMAAALNEKIAKSKSVEQIEILTSNIIEITEQTNLLALNASIEAARAGEAGRGFAVVADEIGKLAGNSADAAARIRQVSAEVIQAVDELAEGSQQMIEFVRNSTEEGFGGLVATSENYATDANAMRAMMEQFAQTAEELRSTMDGIRESISAVNIAVEESAKGIAGVSESSVQLTGNVNDIQSEASDNNGIAEDLATEVGKFKLE</sequence>
<evidence type="ECO:0000259" key="6">
    <source>
        <dbReference type="PROSITE" id="PS50111"/>
    </source>
</evidence>
<accession>A0A173RQX0</accession>
<evidence type="ECO:0000256" key="3">
    <source>
        <dbReference type="PROSITE-ProRule" id="PRU00284"/>
    </source>
</evidence>
<keyword evidence="5" id="KW-0812">Transmembrane</keyword>
<dbReference type="GO" id="GO:0016020">
    <property type="term" value="C:membrane"/>
    <property type="evidence" value="ECO:0007669"/>
    <property type="project" value="InterPro"/>
</dbReference>
<keyword evidence="5" id="KW-0472">Membrane</keyword>
<feature type="transmembrane region" description="Helical" evidence="5">
    <location>
        <begin position="197"/>
        <end position="216"/>
    </location>
</feature>
<comment type="similarity">
    <text evidence="2">Belongs to the methyl-accepting chemotaxis (MCP) protein family.</text>
</comment>
<evidence type="ECO:0000259" key="7">
    <source>
        <dbReference type="PROSITE" id="PS50885"/>
    </source>
</evidence>
<dbReference type="PROSITE" id="PS50111">
    <property type="entry name" value="CHEMOTAXIS_TRANSDUC_2"/>
    <property type="match status" value="1"/>
</dbReference>
<dbReference type="PROSITE" id="PS50885">
    <property type="entry name" value="HAMP"/>
    <property type="match status" value="1"/>
</dbReference>
<keyword evidence="1 3" id="KW-0807">Transducer</keyword>
<evidence type="ECO:0000256" key="1">
    <source>
        <dbReference type="ARBA" id="ARBA00023224"/>
    </source>
</evidence>
<reference evidence="8 9" key="1">
    <citation type="submission" date="2015-09" db="EMBL/GenBank/DDBJ databases">
        <authorList>
            <consortium name="Pathogen Informatics"/>
        </authorList>
    </citation>
    <scope>NUCLEOTIDE SEQUENCE [LARGE SCALE GENOMIC DNA]</scope>
    <source>
        <strain evidence="8 9">2789STDY5834968</strain>
    </source>
</reference>
<dbReference type="SUPFAM" id="SSF58104">
    <property type="entry name" value="Methyl-accepting chemotaxis protein (MCP) signaling domain"/>
    <property type="match status" value="1"/>
</dbReference>
<dbReference type="SMART" id="SM00283">
    <property type="entry name" value="MA"/>
    <property type="match status" value="1"/>
</dbReference>
<feature type="region of interest" description="Disordered" evidence="4">
    <location>
        <begin position="338"/>
        <end position="363"/>
    </location>
</feature>
<keyword evidence="5" id="KW-1133">Transmembrane helix</keyword>